<dbReference type="InterPro" id="IPR012318">
    <property type="entry name" value="HTH_CRP"/>
</dbReference>
<sequence>MPSAPSNGFIQAAFVILQGVCMSASNPDPLAKVAIRAVGDWPTDRVNEDGDIILSARDRALLRSLGTVSRFPKNATVYEEGMSGTTRWLLLDGIIRISHVDETGKRTILAFHWHGDIFGLCENGCYVNGASAVTDIVVVGFDRDAMRNTLLQTPQLQNDILVKATADLRLGERHMLLLTERPATRKFASFLLELIRIPECYERNTRILTLSMSREDIAAYLDMKIETVSRAITELAERKLIIRLSMREFRLSLASLKQFSAA</sequence>
<dbReference type="PROSITE" id="PS50042">
    <property type="entry name" value="CNMP_BINDING_3"/>
    <property type="match status" value="1"/>
</dbReference>
<dbReference type="InterPro" id="IPR014710">
    <property type="entry name" value="RmlC-like_jellyroll"/>
</dbReference>
<proteinExistence type="predicted"/>
<evidence type="ECO:0000256" key="2">
    <source>
        <dbReference type="ARBA" id="ARBA00023125"/>
    </source>
</evidence>
<accession>A0ABS3LWG2</accession>
<organism evidence="6 7">
    <name type="scientific">Acetobacter sacchari</name>
    <dbReference type="NCBI Taxonomy" id="2661687"/>
    <lineage>
        <taxon>Bacteria</taxon>
        <taxon>Pseudomonadati</taxon>
        <taxon>Pseudomonadota</taxon>
        <taxon>Alphaproteobacteria</taxon>
        <taxon>Acetobacterales</taxon>
        <taxon>Acetobacteraceae</taxon>
        <taxon>Acetobacter</taxon>
    </lineage>
</organism>
<keyword evidence="3" id="KW-0804">Transcription</keyword>
<dbReference type="InterPro" id="IPR018490">
    <property type="entry name" value="cNMP-bd_dom_sf"/>
</dbReference>
<dbReference type="SUPFAM" id="SSF51206">
    <property type="entry name" value="cAMP-binding domain-like"/>
    <property type="match status" value="1"/>
</dbReference>
<dbReference type="Gene3D" id="2.60.120.10">
    <property type="entry name" value="Jelly Rolls"/>
    <property type="match status" value="1"/>
</dbReference>
<dbReference type="CDD" id="cd00038">
    <property type="entry name" value="CAP_ED"/>
    <property type="match status" value="1"/>
</dbReference>
<dbReference type="PRINTS" id="PR00034">
    <property type="entry name" value="HTHCRP"/>
</dbReference>
<dbReference type="InterPro" id="IPR000595">
    <property type="entry name" value="cNMP-bd_dom"/>
</dbReference>
<keyword evidence="1" id="KW-0805">Transcription regulation</keyword>
<protein>
    <submittedName>
        <fullName evidence="6">Crp/Fnr family transcriptional regulator</fullName>
    </submittedName>
</protein>
<dbReference type="InterPro" id="IPR036388">
    <property type="entry name" value="WH-like_DNA-bd_sf"/>
</dbReference>
<gene>
    <name evidence="6" type="ORF">J2D73_10540</name>
</gene>
<dbReference type="EMBL" id="JAFVMF010000010">
    <property type="protein sequence ID" value="MBO1360228.1"/>
    <property type="molecule type" value="Genomic_DNA"/>
</dbReference>
<evidence type="ECO:0000256" key="1">
    <source>
        <dbReference type="ARBA" id="ARBA00023015"/>
    </source>
</evidence>
<dbReference type="SMART" id="SM00419">
    <property type="entry name" value="HTH_CRP"/>
    <property type="match status" value="1"/>
</dbReference>
<keyword evidence="7" id="KW-1185">Reference proteome</keyword>
<evidence type="ECO:0000313" key="7">
    <source>
        <dbReference type="Proteomes" id="UP000664771"/>
    </source>
</evidence>
<feature type="domain" description="Cyclic nucleotide-binding" evidence="4">
    <location>
        <begin position="71"/>
        <end position="119"/>
    </location>
</feature>
<dbReference type="Pfam" id="PF13545">
    <property type="entry name" value="HTH_Crp_2"/>
    <property type="match status" value="1"/>
</dbReference>
<dbReference type="SUPFAM" id="SSF46785">
    <property type="entry name" value="Winged helix' DNA-binding domain"/>
    <property type="match status" value="1"/>
</dbReference>
<reference evidence="6 7" key="1">
    <citation type="submission" date="2021-03" db="EMBL/GenBank/DDBJ databases">
        <title>The complete genome sequence of Acetobacter sacchari TBRC 11175.</title>
        <authorList>
            <person name="Charoenyingcharoen P."/>
            <person name="Yukphan P."/>
        </authorList>
    </citation>
    <scope>NUCLEOTIDE SEQUENCE [LARGE SCALE GENOMIC DNA]</scope>
    <source>
        <strain evidence="6 7">TBRC 11175</strain>
    </source>
</reference>
<feature type="domain" description="HTH crp-type" evidence="5">
    <location>
        <begin position="181"/>
        <end position="255"/>
    </location>
</feature>
<evidence type="ECO:0000259" key="5">
    <source>
        <dbReference type="PROSITE" id="PS51063"/>
    </source>
</evidence>
<dbReference type="Gene3D" id="1.10.10.10">
    <property type="entry name" value="Winged helix-like DNA-binding domain superfamily/Winged helix DNA-binding domain"/>
    <property type="match status" value="1"/>
</dbReference>
<name>A0ABS3LWG2_9PROT</name>
<evidence type="ECO:0000256" key="3">
    <source>
        <dbReference type="ARBA" id="ARBA00023163"/>
    </source>
</evidence>
<dbReference type="Pfam" id="PF00027">
    <property type="entry name" value="cNMP_binding"/>
    <property type="match status" value="1"/>
</dbReference>
<dbReference type="InterPro" id="IPR036390">
    <property type="entry name" value="WH_DNA-bd_sf"/>
</dbReference>
<keyword evidence="2" id="KW-0238">DNA-binding</keyword>
<evidence type="ECO:0000259" key="4">
    <source>
        <dbReference type="PROSITE" id="PS50042"/>
    </source>
</evidence>
<dbReference type="Proteomes" id="UP000664771">
    <property type="component" value="Unassembled WGS sequence"/>
</dbReference>
<comment type="caution">
    <text evidence="6">The sequence shown here is derived from an EMBL/GenBank/DDBJ whole genome shotgun (WGS) entry which is preliminary data.</text>
</comment>
<evidence type="ECO:0000313" key="6">
    <source>
        <dbReference type="EMBL" id="MBO1360228.1"/>
    </source>
</evidence>
<dbReference type="PROSITE" id="PS51063">
    <property type="entry name" value="HTH_CRP_2"/>
    <property type="match status" value="1"/>
</dbReference>